<dbReference type="GO" id="GO:0005737">
    <property type="term" value="C:cytoplasm"/>
    <property type="evidence" value="ECO:0007669"/>
    <property type="project" value="UniProtKB-SubCell"/>
</dbReference>
<feature type="domain" description="PH" evidence="6">
    <location>
        <begin position="578"/>
        <end position="677"/>
    </location>
</feature>
<dbReference type="InterPro" id="IPR008936">
    <property type="entry name" value="Rho_GTPase_activation_prot"/>
</dbReference>
<dbReference type="OrthoDB" id="29546at2759"/>
<dbReference type="SUPFAM" id="SSF48350">
    <property type="entry name" value="GTPase activation domain, GAP"/>
    <property type="match status" value="1"/>
</dbReference>
<dbReference type="Pfam" id="PF00620">
    <property type="entry name" value="RhoGAP"/>
    <property type="match status" value="1"/>
</dbReference>
<dbReference type="AlphaFoldDB" id="A0A9P0GZ41"/>
<sequence>MEGSNLPSGPVPLPRNRNMTKTPVPLPRTVVNVILEPSSDEMSTVDNENCKPSKAPLLHPNTIRKSLRRVTSNVQEKSSAVLNSAKNVSSKMESSVRNILGKRHTVLGVEEPFEKEGDGDKHRCLSLPSDDIFRNISFESPLSEADDVSDCPSVSSSPPCYPPPPLPDESIYDEIRSNQSVFSGNLFTSLPSPEMSIASNSSYYEEIHRSESANGASNSNASSGELEDSKSFNYYDIPFALAKQRGHSYENVAIEYLPTGSFQNIYSEEPAKPKIFKKPIICPPSEEGSVCSTNILSNSNYENWQISASLRSISTKSKRSFATKSVIDEFDPLFEGRASRKEKEDKIKMQLEAKDVFIGMNELQKSPTSPAMLDMHSSTSLVPNDSGEYFLYHRGAANQCLLGGEDIPKEIPVLTQGRKKSSLIRWSSMKRAIRMVADAAAPWSPAMSRKSQKVREDGQKMSTLLHNGYIFKSPSNGEKTKDLLKKWCQIADGKITLTVDKNGGNKEVIALDSILSIQTVLDVKLSSEGEPLICWELSTVGRIKPHLFGCPSPTDSKLWMRTILESLTNVFPAALTVDYTRAGQCFLKEGVSSDWHGAWILLCNRTLYYCQIEGKSKDIDLRKARCIVMANDEGKCESTSESGSYIKIHSVEDNLYIQMDNDKETKNWHFIIKAAALRNGTSLEEQQLTKDFVPVIVDKCINFVYAHGSMSEGIYRRSGTNSKVTSLLSLLRKDAWEVQLSRKEYTEYDVSSVLKRFFRDLPEPLLTNTLHKYFCNAAGAKCTKAEKESMYKSFLDKLPQISYVTLRRLIGHLYFVHCQSDKNKMPVGNLAAIWAPTLMHVEGKEGIEWTKKECEVITDLILNYKSVFQVEDEEAKREKRIMEVLEKVHESPNTLPIPKPSGDFKISIYIGSRRGEAITIPVGPGVDSGKICSLLAYKTDFAPHELCLSECVLGGVLSRPLHHSEMVLETVLKWAYWDSSDSKDNYLLLGNNTIYKEIMPLTKPPISKSGELRFADKKSKSFKTFIFEFSQAKLSYYKDKACSIKLCEWNIEEIIWYIGHEPKRNPQSRWAITFIDKKDPVKRTKECPYFGNTIAGSSKEEHLQWMAAMLVGQYHHSDLLLNPLLI</sequence>
<feature type="domain" description="Rho-GAP" evidence="7">
    <location>
        <begin position="681"/>
        <end position="868"/>
    </location>
</feature>
<evidence type="ECO:0000313" key="8">
    <source>
        <dbReference type="EMBL" id="CAH1388801.1"/>
    </source>
</evidence>
<dbReference type="GO" id="GO:0005547">
    <property type="term" value="F:phosphatidylinositol-3,4,5-trisphosphate binding"/>
    <property type="evidence" value="ECO:0007669"/>
    <property type="project" value="InterPro"/>
</dbReference>
<dbReference type="PANTHER" id="PTHR45899:SF2">
    <property type="entry name" value="RHO GTPASE ACTIVATING PROTEIN AT 15B, ISOFORM C"/>
    <property type="match status" value="1"/>
</dbReference>
<dbReference type="GO" id="GO:0005096">
    <property type="term" value="F:GTPase activator activity"/>
    <property type="evidence" value="ECO:0007669"/>
    <property type="project" value="UniProtKB-KW"/>
</dbReference>
<reference evidence="8" key="1">
    <citation type="submission" date="2022-01" db="EMBL/GenBank/DDBJ databases">
        <authorList>
            <person name="King R."/>
        </authorList>
    </citation>
    <scope>NUCLEOTIDE SEQUENCE</scope>
</reference>
<dbReference type="PANTHER" id="PTHR45899">
    <property type="entry name" value="RHO GTPASE ACTIVATING PROTEIN AT 15B, ISOFORM C"/>
    <property type="match status" value="1"/>
</dbReference>
<keyword evidence="9" id="KW-1185">Reference proteome</keyword>
<dbReference type="SMART" id="SM00324">
    <property type="entry name" value="RhoGAP"/>
    <property type="match status" value="1"/>
</dbReference>
<dbReference type="PROSITE" id="PS50238">
    <property type="entry name" value="RHOGAP"/>
    <property type="match status" value="1"/>
</dbReference>
<evidence type="ECO:0000256" key="4">
    <source>
        <dbReference type="ARBA" id="ARBA00022737"/>
    </source>
</evidence>
<dbReference type="InterPro" id="IPR000198">
    <property type="entry name" value="RhoGAP_dom"/>
</dbReference>
<dbReference type="InterPro" id="IPR011993">
    <property type="entry name" value="PH-like_dom_sf"/>
</dbReference>
<dbReference type="Gene3D" id="2.30.29.30">
    <property type="entry name" value="Pleckstrin-homology domain (PH domain)/Phosphotyrosine-binding domain (PTB)"/>
    <property type="match status" value="1"/>
</dbReference>
<dbReference type="EMBL" id="OV725077">
    <property type="protein sequence ID" value="CAH1388801.1"/>
    <property type="molecule type" value="Genomic_DNA"/>
</dbReference>
<evidence type="ECO:0000256" key="3">
    <source>
        <dbReference type="ARBA" id="ARBA00022490"/>
    </source>
</evidence>
<keyword evidence="2" id="KW-0343">GTPase activation</keyword>
<gene>
    <name evidence="8" type="ORF">NEZAVI_LOCUS336</name>
</gene>
<dbReference type="GO" id="GO:0007165">
    <property type="term" value="P:signal transduction"/>
    <property type="evidence" value="ECO:0007669"/>
    <property type="project" value="InterPro"/>
</dbReference>
<evidence type="ECO:0000256" key="1">
    <source>
        <dbReference type="ARBA" id="ARBA00004496"/>
    </source>
</evidence>
<evidence type="ECO:0000259" key="6">
    <source>
        <dbReference type="PROSITE" id="PS50003"/>
    </source>
</evidence>
<dbReference type="InterPro" id="IPR037858">
    <property type="entry name" value="RhoGAP_ARAP"/>
</dbReference>
<protein>
    <recommendedName>
        <fullName evidence="10">Arf-GAP with Rho-GAP domain, ANK repeat and PH domain-containing protein 2</fullName>
    </recommendedName>
</protein>
<keyword evidence="4" id="KW-0677">Repeat</keyword>
<dbReference type="Proteomes" id="UP001152798">
    <property type="component" value="Chromosome 1"/>
</dbReference>
<dbReference type="CDD" id="cd00821">
    <property type="entry name" value="PH"/>
    <property type="match status" value="1"/>
</dbReference>
<dbReference type="CDD" id="cd04385">
    <property type="entry name" value="RhoGAP_ARAP"/>
    <property type="match status" value="1"/>
</dbReference>
<accession>A0A9P0GZ41</accession>
<dbReference type="SUPFAM" id="SSF50729">
    <property type="entry name" value="PH domain-like"/>
    <property type="match status" value="3"/>
</dbReference>
<dbReference type="Gene3D" id="1.10.555.10">
    <property type="entry name" value="Rho GTPase activation protein"/>
    <property type="match status" value="1"/>
</dbReference>
<feature type="region of interest" description="Disordered" evidence="5">
    <location>
        <begin position="1"/>
        <end position="25"/>
    </location>
</feature>
<evidence type="ECO:0000256" key="2">
    <source>
        <dbReference type="ARBA" id="ARBA00022468"/>
    </source>
</evidence>
<dbReference type="InterPro" id="IPR052227">
    <property type="entry name" value="Arf-Rho-GAP_ANK-PH_domain"/>
</dbReference>
<evidence type="ECO:0000259" key="7">
    <source>
        <dbReference type="PROSITE" id="PS50238"/>
    </source>
</evidence>
<dbReference type="PROSITE" id="PS50003">
    <property type="entry name" value="PH_DOMAIN"/>
    <property type="match status" value="1"/>
</dbReference>
<name>A0A9P0GZ41_NEZVI</name>
<organism evidence="8 9">
    <name type="scientific">Nezara viridula</name>
    <name type="common">Southern green stink bug</name>
    <name type="synonym">Cimex viridulus</name>
    <dbReference type="NCBI Taxonomy" id="85310"/>
    <lineage>
        <taxon>Eukaryota</taxon>
        <taxon>Metazoa</taxon>
        <taxon>Ecdysozoa</taxon>
        <taxon>Arthropoda</taxon>
        <taxon>Hexapoda</taxon>
        <taxon>Insecta</taxon>
        <taxon>Pterygota</taxon>
        <taxon>Neoptera</taxon>
        <taxon>Paraneoptera</taxon>
        <taxon>Hemiptera</taxon>
        <taxon>Heteroptera</taxon>
        <taxon>Panheteroptera</taxon>
        <taxon>Pentatomomorpha</taxon>
        <taxon>Pentatomoidea</taxon>
        <taxon>Pentatomidae</taxon>
        <taxon>Pentatominae</taxon>
        <taxon>Nezara</taxon>
    </lineage>
</organism>
<proteinExistence type="predicted"/>
<dbReference type="InterPro" id="IPR001849">
    <property type="entry name" value="PH_domain"/>
</dbReference>
<evidence type="ECO:0000256" key="5">
    <source>
        <dbReference type="SAM" id="MobiDB-lite"/>
    </source>
</evidence>
<feature type="region of interest" description="Disordered" evidence="5">
    <location>
        <begin position="143"/>
        <end position="170"/>
    </location>
</feature>
<comment type="subcellular location">
    <subcellularLocation>
        <location evidence="1">Cytoplasm</location>
    </subcellularLocation>
</comment>
<evidence type="ECO:0000313" key="9">
    <source>
        <dbReference type="Proteomes" id="UP001152798"/>
    </source>
</evidence>
<dbReference type="SMART" id="SM00233">
    <property type="entry name" value="PH"/>
    <property type="match status" value="3"/>
</dbReference>
<keyword evidence="3" id="KW-0963">Cytoplasm</keyword>
<evidence type="ECO:0008006" key="10">
    <source>
        <dbReference type="Google" id="ProtNLM"/>
    </source>
</evidence>